<dbReference type="PANTHER" id="PTHR24353:SF37">
    <property type="entry name" value="CAMP-DEPENDENT PROTEIN KINASE CATALYTIC SUBUNIT PRKX"/>
    <property type="match status" value="1"/>
</dbReference>
<feature type="region of interest" description="Disordered" evidence="9">
    <location>
        <begin position="1"/>
        <end position="61"/>
    </location>
</feature>
<comment type="catalytic activity">
    <reaction evidence="7">
        <text>L-threonyl-[protein] + ATP = O-phospho-L-threonyl-[protein] + ADP + H(+)</text>
        <dbReference type="Rhea" id="RHEA:46608"/>
        <dbReference type="Rhea" id="RHEA-COMP:11060"/>
        <dbReference type="Rhea" id="RHEA-COMP:11605"/>
        <dbReference type="ChEBI" id="CHEBI:15378"/>
        <dbReference type="ChEBI" id="CHEBI:30013"/>
        <dbReference type="ChEBI" id="CHEBI:30616"/>
        <dbReference type="ChEBI" id="CHEBI:61977"/>
        <dbReference type="ChEBI" id="CHEBI:456216"/>
        <dbReference type="EC" id="2.7.11.11"/>
    </reaction>
</comment>
<dbReference type="GO" id="GO:0005829">
    <property type="term" value="C:cytosol"/>
    <property type="evidence" value="ECO:0007669"/>
    <property type="project" value="TreeGrafter"/>
</dbReference>
<feature type="compositionally biased region" description="Low complexity" evidence="9">
    <location>
        <begin position="28"/>
        <end position="39"/>
    </location>
</feature>
<dbReference type="PROSITE" id="PS51285">
    <property type="entry name" value="AGC_KINASE_CTER"/>
    <property type="match status" value="1"/>
</dbReference>
<evidence type="ECO:0000256" key="4">
    <source>
        <dbReference type="ARBA" id="ARBA00022741"/>
    </source>
</evidence>
<dbReference type="GO" id="GO:0004691">
    <property type="term" value="F:cAMP-dependent protein kinase activity"/>
    <property type="evidence" value="ECO:0007669"/>
    <property type="project" value="UniProtKB-EC"/>
</dbReference>
<dbReference type="AlphaFoldDB" id="A0AAN7Z2K1"/>
<protein>
    <recommendedName>
        <fullName evidence="1">cAMP-dependent protein kinase</fullName>
        <ecNumber evidence="1">2.7.11.11</ecNumber>
    </recommendedName>
</protein>
<gene>
    <name evidence="11" type="ORF">RRF57_002527</name>
</gene>
<dbReference type="GO" id="GO:0005524">
    <property type="term" value="F:ATP binding"/>
    <property type="evidence" value="ECO:0007669"/>
    <property type="project" value="UniProtKB-KW"/>
</dbReference>
<evidence type="ECO:0000256" key="2">
    <source>
        <dbReference type="ARBA" id="ARBA00022527"/>
    </source>
</evidence>
<comment type="catalytic activity">
    <reaction evidence="8">
        <text>L-seryl-[protein] + ATP = O-phospho-L-seryl-[protein] + ADP + H(+)</text>
        <dbReference type="Rhea" id="RHEA:17989"/>
        <dbReference type="Rhea" id="RHEA-COMP:9863"/>
        <dbReference type="Rhea" id="RHEA-COMP:11604"/>
        <dbReference type="ChEBI" id="CHEBI:15378"/>
        <dbReference type="ChEBI" id="CHEBI:29999"/>
        <dbReference type="ChEBI" id="CHEBI:30616"/>
        <dbReference type="ChEBI" id="CHEBI:83421"/>
        <dbReference type="ChEBI" id="CHEBI:456216"/>
        <dbReference type="EC" id="2.7.11.11"/>
    </reaction>
</comment>
<evidence type="ECO:0000256" key="9">
    <source>
        <dbReference type="SAM" id="MobiDB-lite"/>
    </source>
</evidence>
<evidence type="ECO:0000313" key="11">
    <source>
        <dbReference type="EMBL" id="KAK5626812.1"/>
    </source>
</evidence>
<dbReference type="GO" id="GO:0005952">
    <property type="term" value="C:cAMP-dependent protein kinase complex"/>
    <property type="evidence" value="ECO:0007669"/>
    <property type="project" value="TreeGrafter"/>
</dbReference>
<evidence type="ECO:0000256" key="6">
    <source>
        <dbReference type="ARBA" id="ARBA00022840"/>
    </source>
</evidence>
<name>A0AAN7Z2K1_9PEZI</name>
<evidence type="ECO:0000256" key="1">
    <source>
        <dbReference type="ARBA" id="ARBA00012444"/>
    </source>
</evidence>
<evidence type="ECO:0000259" key="10">
    <source>
        <dbReference type="PROSITE" id="PS51285"/>
    </source>
</evidence>
<dbReference type="SMART" id="SM00133">
    <property type="entry name" value="S_TK_X"/>
    <property type="match status" value="1"/>
</dbReference>
<organism evidence="11 12">
    <name type="scientific">Xylaria bambusicola</name>
    <dbReference type="NCBI Taxonomy" id="326684"/>
    <lineage>
        <taxon>Eukaryota</taxon>
        <taxon>Fungi</taxon>
        <taxon>Dikarya</taxon>
        <taxon>Ascomycota</taxon>
        <taxon>Pezizomycotina</taxon>
        <taxon>Sordariomycetes</taxon>
        <taxon>Xylariomycetidae</taxon>
        <taxon>Xylariales</taxon>
        <taxon>Xylariaceae</taxon>
        <taxon>Xylaria</taxon>
    </lineage>
</organism>
<dbReference type="EC" id="2.7.11.11" evidence="1"/>
<evidence type="ECO:0000256" key="8">
    <source>
        <dbReference type="ARBA" id="ARBA00047454"/>
    </source>
</evidence>
<sequence>MAATVCPKPGPGPVPGVVQDPNLLPVMAATDAAAGGAAQPDDDPGSEDAGPKVPPQHQRVKLSDFALVRTLGTDRSRRLGNISGGSQQVKSHPFFHGIDWEALYHRQIRPPIQPNVRYPGDAQCFDVYPEDDGKREPYTESMIEQFDHLFDSF</sequence>
<accession>A0AAN7Z2K1</accession>
<evidence type="ECO:0000256" key="5">
    <source>
        <dbReference type="ARBA" id="ARBA00022777"/>
    </source>
</evidence>
<keyword evidence="5" id="KW-0418">Kinase</keyword>
<evidence type="ECO:0000256" key="3">
    <source>
        <dbReference type="ARBA" id="ARBA00022679"/>
    </source>
</evidence>
<dbReference type="PANTHER" id="PTHR24353">
    <property type="entry name" value="CYCLIC NUCLEOTIDE-DEPENDENT PROTEIN KINASE"/>
    <property type="match status" value="1"/>
</dbReference>
<dbReference type="InterPro" id="IPR000961">
    <property type="entry name" value="AGC-kinase_C"/>
</dbReference>
<feature type="domain" description="AGC-kinase C-terminal" evidence="10">
    <location>
        <begin position="96"/>
        <end position="153"/>
    </location>
</feature>
<keyword evidence="3" id="KW-0808">Transferase</keyword>
<reference evidence="11 12" key="1">
    <citation type="submission" date="2023-10" db="EMBL/GenBank/DDBJ databases">
        <title>Draft genome sequence of Xylaria bambusicola isolate GMP-LS, the root and basal stem rot pathogen of sugarcane in Indonesia.</title>
        <authorList>
            <person name="Selvaraj P."/>
            <person name="Muralishankar V."/>
            <person name="Muruganantham S."/>
            <person name="Sp S."/>
            <person name="Haryani S."/>
            <person name="Lau K.J.X."/>
            <person name="Naqvi N.I."/>
        </authorList>
    </citation>
    <scope>NUCLEOTIDE SEQUENCE [LARGE SCALE GENOMIC DNA]</scope>
    <source>
        <strain evidence="11">GMP-LS</strain>
    </source>
</reference>
<keyword evidence="2" id="KW-0723">Serine/threonine-protein kinase</keyword>
<proteinExistence type="predicted"/>
<dbReference type="Gene3D" id="3.30.200.20">
    <property type="entry name" value="Phosphorylase Kinase, domain 1"/>
    <property type="match status" value="1"/>
</dbReference>
<dbReference type="Proteomes" id="UP001305414">
    <property type="component" value="Unassembled WGS sequence"/>
</dbReference>
<dbReference type="Gene3D" id="1.10.510.10">
    <property type="entry name" value="Transferase(Phosphotransferase) domain 1"/>
    <property type="match status" value="1"/>
</dbReference>
<dbReference type="EMBL" id="JAWHQM010000004">
    <property type="protein sequence ID" value="KAK5626812.1"/>
    <property type="molecule type" value="Genomic_DNA"/>
</dbReference>
<keyword evidence="6" id="KW-0067">ATP-binding</keyword>
<keyword evidence="12" id="KW-1185">Reference proteome</keyword>
<evidence type="ECO:0000313" key="12">
    <source>
        <dbReference type="Proteomes" id="UP001305414"/>
    </source>
</evidence>
<comment type="caution">
    <text evidence="11">The sequence shown here is derived from an EMBL/GenBank/DDBJ whole genome shotgun (WGS) entry which is preliminary data.</text>
</comment>
<evidence type="ECO:0000256" key="7">
    <source>
        <dbReference type="ARBA" id="ARBA00047292"/>
    </source>
</evidence>
<keyword evidence="4" id="KW-0547">Nucleotide-binding</keyword>